<feature type="region of interest" description="Disordered" evidence="1">
    <location>
        <begin position="84"/>
        <end position="104"/>
    </location>
</feature>
<reference evidence="3" key="1">
    <citation type="journal article" date="2020" name="mSystems">
        <title>Genome- and Community-Level Interaction Insights into Carbon Utilization and Element Cycling Functions of Hydrothermarchaeota in Hydrothermal Sediment.</title>
        <authorList>
            <person name="Zhou Z."/>
            <person name="Liu Y."/>
            <person name="Xu W."/>
            <person name="Pan J."/>
            <person name="Luo Z.H."/>
            <person name="Li M."/>
        </authorList>
    </citation>
    <scope>NUCLEOTIDE SEQUENCE [LARGE SCALE GENOMIC DNA]</scope>
    <source>
        <strain evidence="3">HyVt-489</strain>
    </source>
</reference>
<dbReference type="SMART" id="SM00271">
    <property type="entry name" value="DnaJ"/>
    <property type="match status" value="1"/>
</dbReference>
<feature type="compositionally biased region" description="Basic and acidic residues" evidence="1">
    <location>
        <begin position="85"/>
        <end position="94"/>
    </location>
</feature>
<name>A0A7C3C225_9PROT</name>
<evidence type="ECO:0000313" key="3">
    <source>
        <dbReference type="EMBL" id="HFB55259.1"/>
    </source>
</evidence>
<accession>A0A7C3C225</accession>
<dbReference type="Proteomes" id="UP000886042">
    <property type="component" value="Unassembled WGS sequence"/>
</dbReference>
<dbReference type="SUPFAM" id="SSF46565">
    <property type="entry name" value="Chaperone J-domain"/>
    <property type="match status" value="1"/>
</dbReference>
<protein>
    <submittedName>
        <fullName evidence="3">Molecular chaperone DnaJ</fullName>
    </submittedName>
</protein>
<evidence type="ECO:0000256" key="1">
    <source>
        <dbReference type="SAM" id="MobiDB-lite"/>
    </source>
</evidence>
<dbReference type="Pfam" id="PF00226">
    <property type="entry name" value="DnaJ"/>
    <property type="match status" value="1"/>
</dbReference>
<dbReference type="Gene3D" id="1.10.287.110">
    <property type="entry name" value="DnaJ domain"/>
    <property type="match status" value="1"/>
</dbReference>
<organism evidence="3">
    <name type="scientific">Hellea balneolensis</name>
    <dbReference type="NCBI Taxonomy" id="287478"/>
    <lineage>
        <taxon>Bacteria</taxon>
        <taxon>Pseudomonadati</taxon>
        <taxon>Pseudomonadota</taxon>
        <taxon>Alphaproteobacteria</taxon>
        <taxon>Maricaulales</taxon>
        <taxon>Robiginitomaculaceae</taxon>
        <taxon>Hellea</taxon>
    </lineage>
</organism>
<dbReference type="CDD" id="cd06257">
    <property type="entry name" value="DnaJ"/>
    <property type="match status" value="1"/>
</dbReference>
<dbReference type="PRINTS" id="PR00625">
    <property type="entry name" value="JDOMAIN"/>
</dbReference>
<gene>
    <name evidence="3" type="ORF">ENJ46_04985</name>
</gene>
<dbReference type="InterPro" id="IPR036869">
    <property type="entry name" value="J_dom_sf"/>
</dbReference>
<sequence>MPGCESTAEHKAPKHRGLNEYYRFCFDHAREYNNAWDFFSGMSGKEVQDHMMNSVYGDRPTWQYGVGGEGHAEDILRDKIHRSYHGSEGKEDSPRNGGNRGFSVAQNTPEFEAMALMGLEPPVTLEGIKARYKALAKKHHPDLNMGCEKSEELLKHINMAYTILKLAYKQFEQLPER</sequence>
<proteinExistence type="predicted"/>
<comment type="caution">
    <text evidence="3">The sequence shown here is derived from an EMBL/GenBank/DDBJ whole genome shotgun (WGS) entry which is preliminary data.</text>
</comment>
<dbReference type="PROSITE" id="PS50076">
    <property type="entry name" value="DNAJ_2"/>
    <property type="match status" value="1"/>
</dbReference>
<dbReference type="EMBL" id="DRMN01000328">
    <property type="protein sequence ID" value="HFB55259.1"/>
    <property type="molecule type" value="Genomic_DNA"/>
</dbReference>
<dbReference type="AlphaFoldDB" id="A0A7C3C225"/>
<feature type="domain" description="J" evidence="2">
    <location>
        <begin position="112"/>
        <end position="177"/>
    </location>
</feature>
<evidence type="ECO:0000259" key="2">
    <source>
        <dbReference type="PROSITE" id="PS50076"/>
    </source>
</evidence>
<dbReference type="InterPro" id="IPR001623">
    <property type="entry name" value="DnaJ_domain"/>
</dbReference>